<feature type="compositionally biased region" description="Polar residues" evidence="1">
    <location>
        <begin position="265"/>
        <end position="288"/>
    </location>
</feature>
<feature type="compositionally biased region" description="Polar residues" evidence="1">
    <location>
        <begin position="230"/>
        <end position="242"/>
    </location>
</feature>
<feature type="region of interest" description="Disordered" evidence="1">
    <location>
        <begin position="216"/>
        <end position="289"/>
    </location>
</feature>
<gene>
    <name evidence="2" type="ORF">C9374_010131</name>
</gene>
<evidence type="ECO:0000256" key="1">
    <source>
        <dbReference type="SAM" id="MobiDB-lite"/>
    </source>
</evidence>
<accession>A0AA88KJQ6</accession>
<keyword evidence="3" id="KW-1185">Reference proteome</keyword>
<dbReference type="EMBL" id="PYSW02000040">
    <property type="protein sequence ID" value="KAG2375127.1"/>
    <property type="molecule type" value="Genomic_DNA"/>
</dbReference>
<feature type="region of interest" description="Disordered" evidence="1">
    <location>
        <begin position="54"/>
        <end position="198"/>
    </location>
</feature>
<name>A0AA88KJQ6_NAELO</name>
<feature type="compositionally biased region" description="Polar residues" evidence="1">
    <location>
        <begin position="741"/>
        <end position="755"/>
    </location>
</feature>
<proteinExistence type="predicted"/>
<feature type="compositionally biased region" description="Polar residues" evidence="1">
    <location>
        <begin position="697"/>
        <end position="706"/>
    </location>
</feature>
<feature type="compositionally biased region" description="Low complexity" evidence="1">
    <location>
        <begin position="316"/>
        <end position="332"/>
    </location>
</feature>
<feature type="compositionally biased region" description="Polar residues" evidence="1">
    <location>
        <begin position="678"/>
        <end position="690"/>
    </location>
</feature>
<feature type="compositionally biased region" description="Polar residues" evidence="1">
    <location>
        <begin position="631"/>
        <end position="666"/>
    </location>
</feature>
<comment type="caution">
    <text evidence="2">The sequence shown here is derived from an EMBL/GenBank/DDBJ whole genome shotgun (WGS) entry which is preliminary data.</text>
</comment>
<reference evidence="2 3" key="1">
    <citation type="journal article" date="2018" name="BMC Genomics">
        <title>The genome of Naegleria lovaniensis, the basis for a comparative approach to unravel pathogenicity factors of the human pathogenic amoeba N. fowleri.</title>
        <authorList>
            <person name="Liechti N."/>
            <person name="Schurch N."/>
            <person name="Bruggmann R."/>
            <person name="Wittwer M."/>
        </authorList>
    </citation>
    <scope>NUCLEOTIDE SEQUENCE [LARGE SCALE GENOMIC DNA]</scope>
    <source>
        <strain evidence="2 3">ATCC 30569</strain>
    </source>
</reference>
<feature type="compositionally biased region" description="Low complexity" evidence="1">
    <location>
        <begin position="186"/>
        <end position="198"/>
    </location>
</feature>
<feature type="compositionally biased region" description="Low complexity" evidence="1">
    <location>
        <begin position="394"/>
        <end position="404"/>
    </location>
</feature>
<sequence length="1000" mass="108694">MNFNNNNNSTTTPLGSSLLHVASTSLFHPSSSNKNNTISTNQIVNQNSNVYHSTMNPSLFSSSPSHAPPPPHHHHIISNTHGGMMNNTSTNSHHHHHHSINTSSNNNNNNNLATSTPNPTTPYGSQVGQSGFNFQSQTTSPFLHASSSTPIPTGPNNLFQFSSGSHALRSQPSNTMSFQTHSNHPTTTSRLLQESSSSQDDLFSVDKFFRHSTVDRTTTPIPTFQQQQISTNSAASRPTTMASSGGPPMNPSNHNNNFSPPLSSQWSHNYVASSTTSPRQPTNQTSDMMNHHGMIMDHQRRTMTSNSQLVNNSLLLPSQPHASQPSQQLSSHNLSVVNEEKSQIGANKKSKKKNNQTSSNLEIGQQPSQEIHEPTSTTMPNPSAKPKKQVAKESSTTSKTVSSVNNQGSIKVTRNISAERVENPTEPVEFPIDGVLYAYNVADWTDKNSFYDKIAYSFGTPSTQKKVHCAYLNCKVMHYERTCQGVYYCPHTDGDDSDHCIVRPCRLRFHTCQKHNNTTLTKSGKCPFKLHFYVPLEKDDNRRLLLCIGTHNHPLLCESDAAAMNSGITMGEKKSKINNVASSGSSTVMMPSTQDGSSTSQRKVAPKRTRKEKQPQTNSSNTAHASTTHQNYPQPTQNTPTQGMTMSQPSGYSSVSGNTSGQQPYYSSSTANLMEEQTSLNGSNTPTTNHASHHHPLNSSTNSNVAAMSPPPSVKTLTRSTPPNMLSGSGGHHQGHHGSSNTYSGSSKIMSSSTPPLHDHTQQYNTSPTNPSSQLLGTCQKSTMNSFGGSGAMGGSASKIPPAASLTTTTTTLLQPSDYLQHVAKPPSYSLNNYNKDVDITRNPHNSVQSSPTSFMSASSPSLYRFSPNYPLPSSSTSSPHHHYSPHPPRINSSPLSLTSPSPLSGLYHPSPTSQFPPLPTQSSPSLFYEQNNAYGGVRNPSPHAIVYRGGNEDMDGVNARKRERLDGSFDAQKKVKTDFIDEPTPNINLPPIMYPSSDF</sequence>
<feature type="region of interest" description="Disordered" evidence="1">
    <location>
        <begin position="872"/>
        <end position="928"/>
    </location>
</feature>
<feature type="compositionally biased region" description="Polar residues" evidence="1">
    <location>
        <begin position="715"/>
        <end position="726"/>
    </location>
</feature>
<dbReference type="AlphaFoldDB" id="A0AA88KJQ6"/>
<feature type="compositionally biased region" description="Polar residues" evidence="1">
    <location>
        <begin position="123"/>
        <end position="185"/>
    </location>
</feature>
<dbReference type="GeneID" id="68102585"/>
<feature type="compositionally biased region" description="Polar residues" evidence="1">
    <location>
        <begin position="582"/>
        <end position="602"/>
    </location>
</feature>
<organism evidence="2 3">
    <name type="scientific">Naegleria lovaniensis</name>
    <name type="common">Amoeba</name>
    <dbReference type="NCBI Taxonomy" id="51637"/>
    <lineage>
        <taxon>Eukaryota</taxon>
        <taxon>Discoba</taxon>
        <taxon>Heterolobosea</taxon>
        <taxon>Tetramitia</taxon>
        <taxon>Eutetramitia</taxon>
        <taxon>Vahlkampfiidae</taxon>
        <taxon>Naegleria</taxon>
    </lineage>
</organism>
<dbReference type="Proteomes" id="UP000816034">
    <property type="component" value="Unassembled WGS sequence"/>
</dbReference>
<feature type="compositionally biased region" description="Low complexity" evidence="1">
    <location>
        <begin position="616"/>
        <end position="630"/>
    </location>
</feature>
<feature type="compositionally biased region" description="Low complexity" evidence="1">
    <location>
        <begin position="243"/>
        <end position="264"/>
    </location>
</feature>
<feature type="compositionally biased region" description="Low complexity" evidence="1">
    <location>
        <begin position="100"/>
        <end position="122"/>
    </location>
</feature>
<feature type="compositionally biased region" description="Low complexity" evidence="1">
    <location>
        <begin position="893"/>
        <end position="905"/>
    </location>
</feature>
<feature type="region of interest" description="Disordered" evidence="1">
    <location>
        <begin position="830"/>
        <end position="858"/>
    </location>
</feature>
<evidence type="ECO:0000313" key="3">
    <source>
        <dbReference type="Proteomes" id="UP000816034"/>
    </source>
</evidence>
<feature type="region of interest" description="Disordered" evidence="1">
    <location>
        <begin position="316"/>
        <end position="406"/>
    </location>
</feature>
<protein>
    <submittedName>
        <fullName evidence="2">Uncharacterized protein</fullName>
    </submittedName>
</protein>
<dbReference type="RefSeq" id="XP_044544301.1">
    <property type="nucleotide sequence ID" value="XM_044685642.1"/>
</dbReference>
<feature type="region of interest" description="Disordered" evidence="1">
    <location>
        <begin position="582"/>
        <end position="666"/>
    </location>
</feature>
<feature type="compositionally biased region" description="Polar residues" evidence="1">
    <location>
        <begin position="762"/>
        <end position="785"/>
    </location>
</feature>
<feature type="compositionally biased region" description="Polar residues" evidence="1">
    <location>
        <begin position="361"/>
        <end position="381"/>
    </location>
</feature>
<evidence type="ECO:0000313" key="2">
    <source>
        <dbReference type="EMBL" id="KAG2375127.1"/>
    </source>
</evidence>
<feature type="compositionally biased region" description="Low complexity" evidence="1">
    <location>
        <begin position="217"/>
        <end position="229"/>
    </location>
</feature>
<feature type="region of interest" description="Disordered" evidence="1">
    <location>
        <begin position="678"/>
        <end position="803"/>
    </location>
</feature>